<sequence length="96" mass="10568">MVLGDSDVAICPFTPSFPALSLLSPVLIARPYHFVVCGSQSHGHPCPTGFHRLCRQWDEDAAALLKRLLHMNTACKSSHRMLVSERRGLQEGSPVD</sequence>
<organism evidence="1 2">
    <name type="scientific">Cyclospora cayetanensis</name>
    <dbReference type="NCBI Taxonomy" id="88456"/>
    <lineage>
        <taxon>Eukaryota</taxon>
        <taxon>Sar</taxon>
        <taxon>Alveolata</taxon>
        <taxon>Apicomplexa</taxon>
        <taxon>Conoidasida</taxon>
        <taxon>Coccidia</taxon>
        <taxon>Eucoccidiorida</taxon>
        <taxon>Eimeriorina</taxon>
        <taxon>Eimeriidae</taxon>
        <taxon>Cyclospora</taxon>
    </lineage>
</organism>
<name>A0A1D3D299_9EIME</name>
<proteinExistence type="predicted"/>
<dbReference type="AlphaFoldDB" id="A0A1D3D299"/>
<dbReference type="EMBL" id="JROU02001052">
    <property type="protein sequence ID" value="OEH77575.1"/>
    <property type="molecule type" value="Genomic_DNA"/>
</dbReference>
<evidence type="ECO:0000313" key="1">
    <source>
        <dbReference type="EMBL" id="OEH77575.1"/>
    </source>
</evidence>
<dbReference type="Proteomes" id="UP000095192">
    <property type="component" value="Unassembled WGS sequence"/>
</dbReference>
<comment type="caution">
    <text evidence="1">The sequence shown here is derived from an EMBL/GenBank/DDBJ whole genome shotgun (WGS) entry which is preliminary data.</text>
</comment>
<dbReference type="InParanoid" id="A0A1D3D299"/>
<accession>A0A1D3D299</accession>
<dbReference type="VEuPathDB" id="ToxoDB:cyc_07258"/>
<evidence type="ECO:0000313" key="2">
    <source>
        <dbReference type="Proteomes" id="UP000095192"/>
    </source>
</evidence>
<keyword evidence="2" id="KW-1185">Reference proteome</keyword>
<protein>
    <submittedName>
        <fullName evidence="1">Uncharacterized protein</fullName>
    </submittedName>
</protein>
<reference evidence="1 2" key="1">
    <citation type="journal article" date="2016" name="BMC Genomics">
        <title>Comparative genomics reveals Cyclospora cayetanensis possesses coccidia-like metabolism and invasion components but unique surface antigens.</title>
        <authorList>
            <person name="Liu S."/>
            <person name="Wang L."/>
            <person name="Zheng H."/>
            <person name="Xu Z."/>
            <person name="Roellig D.M."/>
            <person name="Li N."/>
            <person name="Frace M.A."/>
            <person name="Tang K."/>
            <person name="Arrowood M.J."/>
            <person name="Moss D.M."/>
            <person name="Zhang L."/>
            <person name="Feng Y."/>
            <person name="Xiao L."/>
        </authorList>
    </citation>
    <scope>NUCLEOTIDE SEQUENCE [LARGE SCALE GENOMIC DNA]</scope>
    <source>
        <strain evidence="1 2">CHN_HEN01</strain>
    </source>
</reference>
<gene>
    <name evidence="1" type="ORF">cyc_07258</name>
</gene>